<keyword evidence="1" id="KW-0472">Membrane</keyword>
<feature type="transmembrane region" description="Helical" evidence="1">
    <location>
        <begin position="460"/>
        <end position="486"/>
    </location>
</feature>
<dbReference type="EMBL" id="LGRN01000234">
    <property type="protein sequence ID" value="OJD14222.1"/>
    <property type="molecule type" value="Genomic_DNA"/>
</dbReference>
<dbReference type="Proteomes" id="UP000182235">
    <property type="component" value="Unassembled WGS sequence"/>
</dbReference>
<dbReference type="InterPro" id="IPR002110">
    <property type="entry name" value="Ankyrin_rpt"/>
</dbReference>
<feature type="transmembrane region" description="Helical" evidence="1">
    <location>
        <begin position="434"/>
        <end position="454"/>
    </location>
</feature>
<gene>
    <name evidence="2" type="ORF">AJ78_05408</name>
</gene>
<comment type="caution">
    <text evidence="2">The sequence shown here is derived from an EMBL/GenBank/DDBJ whole genome shotgun (WGS) entry which is preliminary data.</text>
</comment>
<accession>A0A1J9PDW9</accession>
<dbReference type="SMART" id="SM00248">
    <property type="entry name" value="ANK"/>
    <property type="match status" value="3"/>
</dbReference>
<dbReference type="Gene3D" id="1.25.40.20">
    <property type="entry name" value="Ankyrin repeat-containing domain"/>
    <property type="match status" value="1"/>
</dbReference>
<protein>
    <submittedName>
        <fullName evidence="2">Uncharacterized protein</fullName>
    </submittedName>
</protein>
<evidence type="ECO:0000313" key="2">
    <source>
        <dbReference type="EMBL" id="OJD14222.1"/>
    </source>
</evidence>
<feature type="transmembrane region" description="Helical" evidence="1">
    <location>
        <begin position="404"/>
        <end position="422"/>
    </location>
</feature>
<organism evidence="2 3">
    <name type="scientific">Emergomyces pasteurianus Ep9510</name>
    <dbReference type="NCBI Taxonomy" id="1447872"/>
    <lineage>
        <taxon>Eukaryota</taxon>
        <taxon>Fungi</taxon>
        <taxon>Dikarya</taxon>
        <taxon>Ascomycota</taxon>
        <taxon>Pezizomycotina</taxon>
        <taxon>Eurotiomycetes</taxon>
        <taxon>Eurotiomycetidae</taxon>
        <taxon>Onygenales</taxon>
        <taxon>Ajellomycetaceae</taxon>
        <taxon>Emergomyces</taxon>
    </lineage>
</organism>
<evidence type="ECO:0000313" key="3">
    <source>
        <dbReference type="Proteomes" id="UP000182235"/>
    </source>
</evidence>
<dbReference type="STRING" id="1447872.A0A1J9PDW9"/>
<dbReference type="AlphaFoldDB" id="A0A1J9PDW9"/>
<reference evidence="2 3" key="1">
    <citation type="submission" date="2015-07" db="EMBL/GenBank/DDBJ databases">
        <title>Emmonsia species relationships and genome sequence.</title>
        <authorList>
            <consortium name="The Broad Institute Genomics Platform"/>
            <person name="Cuomo C.A."/>
            <person name="Munoz J.F."/>
            <person name="Imamovic A."/>
            <person name="Priest M.E."/>
            <person name="Young S."/>
            <person name="Clay O.K."/>
            <person name="McEwen J.G."/>
        </authorList>
    </citation>
    <scope>NUCLEOTIDE SEQUENCE [LARGE SCALE GENOMIC DNA]</scope>
    <source>
        <strain evidence="2 3">UAMH 9510</strain>
    </source>
</reference>
<dbReference type="OrthoDB" id="4772757at2759"/>
<dbReference type="VEuPathDB" id="FungiDB:AJ78_05408"/>
<keyword evidence="1" id="KW-0812">Transmembrane</keyword>
<dbReference type="SUPFAM" id="SSF48403">
    <property type="entry name" value="Ankyrin repeat"/>
    <property type="match status" value="1"/>
</dbReference>
<name>A0A1J9PDW9_9EURO</name>
<keyword evidence="1" id="KW-1133">Transmembrane helix</keyword>
<evidence type="ECO:0000256" key="1">
    <source>
        <dbReference type="SAM" id="Phobius"/>
    </source>
</evidence>
<proteinExistence type="predicted"/>
<dbReference type="InterPro" id="IPR036770">
    <property type="entry name" value="Ankyrin_rpt-contain_sf"/>
</dbReference>
<sequence>MSVFTKCQGALYAPVVEPLPLYVENENGLPQYTEDEDAQERLEQENDQARIQLLLNGLLRSPDESQLNPHIVTALLGEEYRRLSAIISSCAHQDIYRGDLATDELSFLALTITRLLFSSISAGNNETISWLISQNLITPNTLDTTGMSPLLAAVEARSMRTIQELIDLGAEPDAYAVAGFRSLPFGRASIRRTPLQFAAELGNLPLVKMFIETYQCDDSKIAPDGELALRLAVKNGHRHVVDYLPVRRGGGWRRWKSVHEVSMAKAKFALMTIWEVVTIIVYEIPKFLLWTLPKKEIIKPLMKGCKWCWANRAGFIPWMKYQAQQTPVRMKKFAKLVWKVSKRVPKAILDVSKRIWKFCTHTLPKYIWRVVTQEIPNIVVSVAKWIWFVLSSIAETIATLFEKIASLIHTIFSAVVSFFSNLTLSDIWNGFCDVLQVIFVSFPLKVYEIILGFGNWTYKAMGALFGLAGKILWYIGFALLSVAIYIPKQIWVIITSMGNSIAAGFNELRVWVNPKA</sequence>
<keyword evidence="3" id="KW-1185">Reference proteome</keyword>